<proteinExistence type="predicted"/>
<evidence type="ECO:0000313" key="2">
    <source>
        <dbReference type="EMBL" id="QFY43025.1"/>
    </source>
</evidence>
<dbReference type="OrthoDB" id="1042522at2"/>
<dbReference type="PRINTS" id="PR01994">
    <property type="entry name" value="ANTIREPRESSR"/>
</dbReference>
<dbReference type="KEGG" id="mmob:F6R98_10690"/>
<evidence type="ECO:0000313" key="3">
    <source>
        <dbReference type="Proteomes" id="UP000325755"/>
    </source>
</evidence>
<dbReference type="InterPro" id="IPR018875">
    <property type="entry name" value="Antirepressor_Ant_N"/>
</dbReference>
<dbReference type="Proteomes" id="UP000325755">
    <property type="component" value="Chromosome"/>
</dbReference>
<keyword evidence="3" id="KW-1185">Reference proteome</keyword>
<dbReference type="EMBL" id="CP044205">
    <property type="protein sequence ID" value="QFY43025.1"/>
    <property type="molecule type" value="Genomic_DNA"/>
</dbReference>
<dbReference type="RefSeq" id="WP_153249009.1">
    <property type="nucleotide sequence ID" value="NZ_CP044205.1"/>
</dbReference>
<feature type="domain" description="Antirepressor protein ant N-terminal" evidence="1">
    <location>
        <begin position="7"/>
        <end position="117"/>
    </location>
</feature>
<dbReference type="Pfam" id="PF10547">
    <property type="entry name" value="P22_AR_N"/>
    <property type="match status" value="1"/>
</dbReference>
<dbReference type="InParanoid" id="A0A5Q0BGN7"/>
<sequence length="354" mass="39573">MTAQPLTVSFHGTELFVIDHENQPFTPMKTIVEGMGLAWQSQLAKLRGNEARWGITEIVIPSLGGLQKMICMPLRKLAGWLATISPNKVRPELRDTIIMYQNECDDALWDYWTKGQAKREPKTKKALPGCLTPDQQDVIKALVKSRVAELPQDKHAKAAIKCWSSIKSKFGCSYKEVPAESFTDVCSLVARLPLEGEFIPAEEATPDVSLKQSLFEHYCNASPQDQMAIELILLPSETLWAHCRDIELGSIRRVQYAAARILQTIGERLLGRVLPSAAGRNHYLLTIENGQSNIQPLTRELVDEYLSTLGLTSISEGIATMPALMATFLRTMNLSPQYREKARGFCADELSKAW</sequence>
<reference evidence="2 3" key="1">
    <citation type="submission" date="2019-09" db="EMBL/GenBank/DDBJ databases">
        <title>Ecophysiology of the spiral-shaped methanotroph Methylospira mobilis as revealed by the complete genome sequence.</title>
        <authorList>
            <person name="Oshkin I.Y."/>
            <person name="Dedysh S.N."/>
            <person name="Miroshnikov K."/>
            <person name="Danilova O.V."/>
            <person name="Hakobyan A."/>
            <person name="Liesack W."/>
        </authorList>
    </citation>
    <scope>NUCLEOTIDE SEQUENCE [LARGE SCALE GENOMIC DNA]</scope>
    <source>
        <strain evidence="2 3">Shm1</strain>
    </source>
</reference>
<evidence type="ECO:0000259" key="1">
    <source>
        <dbReference type="Pfam" id="PF10547"/>
    </source>
</evidence>
<organism evidence="2 3">
    <name type="scientific">Candidatus Methylospira mobilis</name>
    <dbReference type="NCBI Taxonomy" id="1808979"/>
    <lineage>
        <taxon>Bacteria</taxon>
        <taxon>Pseudomonadati</taxon>
        <taxon>Pseudomonadota</taxon>
        <taxon>Gammaproteobacteria</taxon>
        <taxon>Methylococcales</taxon>
        <taxon>Methylococcaceae</taxon>
        <taxon>Candidatus Methylospira</taxon>
    </lineage>
</organism>
<name>A0A5Q0BGN7_9GAMM</name>
<gene>
    <name evidence="2" type="ORF">F6R98_10690</name>
</gene>
<accession>A0A5Q0BGN7</accession>
<protein>
    <recommendedName>
        <fullName evidence="1">Antirepressor protein ant N-terminal domain-containing protein</fullName>
    </recommendedName>
</protein>
<dbReference type="AlphaFoldDB" id="A0A5Q0BGN7"/>